<reference evidence="1 2" key="1">
    <citation type="submission" date="2018-08" db="EMBL/GenBank/DDBJ databases">
        <title>A genome reference for cultivated species of the human gut microbiota.</title>
        <authorList>
            <person name="Zou Y."/>
            <person name="Xue W."/>
            <person name="Luo G."/>
        </authorList>
    </citation>
    <scope>NUCLEOTIDE SEQUENCE [LARGE SCALE GENOMIC DNA]</scope>
    <source>
        <strain evidence="1 2">AM25-1LB</strain>
    </source>
</reference>
<gene>
    <name evidence="1" type="ORF">DW672_03840</name>
</gene>
<organism evidence="1 2">
    <name type="scientific">[Ruminococcus] lactaris</name>
    <dbReference type="NCBI Taxonomy" id="46228"/>
    <lineage>
        <taxon>Bacteria</taxon>
        <taxon>Bacillati</taxon>
        <taxon>Bacillota</taxon>
        <taxon>Clostridia</taxon>
        <taxon>Lachnospirales</taxon>
        <taxon>Lachnospiraceae</taxon>
        <taxon>Mediterraneibacter</taxon>
    </lineage>
</organism>
<sequence length="98" mass="11306">MALRKVIRKPNGLVFNYHRIAMVKIDTNQQCTILVESYLNEEGRELEKAYAAGNIVGEITLPYTLCNYISTDYDANMNIRNAYEWLKIQPEYVGAEDI</sequence>
<dbReference type="RefSeq" id="WP_118212633.1">
    <property type="nucleotide sequence ID" value="NZ_JAQEAN010000008.1"/>
</dbReference>
<name>A0A414P8B0_9FIRM</name>
<dbReference type="Proteomes" id="UP000284902">
    <property type="component" value="Unassembled WGS sequence"/>
</dbReference>
<comment type="caution">
    <text evidence="1">The sequence shown here is derived from an EMBL/GenBank/DDBJ whole genome shotgun (WGS) entry which is preliminary data.</text>
</comment>
<dbReference type="AlphaFoldDB" id="A0A414P8B0"/>
<evidence type="ECO:0000313" key="2">
    <source>
        <dbReference type="Proteomes" id="UP000284902"/>
    </source>
</evidence>
<proteinExistence type="predicted"/>
<evidence type="ECO:0000313" key="1">
    <source>
        <dbReference type="EMBL" id="RHF62383.1"/>
    </source>
</evidence>
<accession>A0A414P8B0</accession>
<dbReference type="EMBL" id="QRHG01000006">
    <property type="protein sequence ID" value="RHF62383.1"/>
    <property type="molecule type" value="Genomic_DNA"/>
</dbReference>
<protein>
    <submittedName>
        <fullName evidence="1">Uncharacterized protein</fullName>
    </submittedName>
</protein>